<dbReference type="Gene3D" id="3.20.20.140">
    <property type="entry name" value="Metal-dependent hydrolases"/>
    <property type="match status" value="1"/>
</dbReference>
<evidence type="ECO:0000313" key="1">
    <source>
        <dbReference type="EMBL" id="MBO8435785.1"/>
    </source>
</evidence>
<accession>A0A9D9H1R6</accession>
<gene>
    <name evidence="1" type="ORF">IAA97_02240</name>
</gene>
<dbReference type="PROSITE" id="PS51365">
    <property type="entry name" value="RENAL_DIPEPTIDASE_2"/>
    <property type="match status" value="1"/>
</dbReference>
<sequence>MIDLHSDTIYALWKDNSSQSVVHNSLHIDKEKLLKAESHGQCFALFTPMHDLVPERHKGKSPWQMLVELHDRFVREMKGAAIPVLHSAKELEEQTLHAILTTEEGGAIEGDISRLKTLKDWGVRIFGLTWNWENELGYPNSSDSAVMAKGLKEKGIEAVEECSRLGIIIDVSHLSDGGFRDVIRYSKLPVVATHSNARSVTAVSRNLTDEELCMLAESGGVAGLNLCPAFLHDEKASRPEEAVSRVCDMVRHVMHVYKTAGEDVLAIGTDFDGIEGNLEIASPDKFYILRDALLKAGMKPSVVDKMWEENAKRVFQSAEEEDV</sequence>
<name>A0A9D9H1R6_9SPIO</name>
<dbReference type="GO" id="GO:0070573">
    <property type="term" value="F:metallodipeptidase activity"/>
    <property type="evidence" value="ECO:0007669"/>
    <property type="project" value="InterPro"/>
</dbReference>
<dbReference type="InterPro" id="IPR008257">
    <property type="entry name" value="Pept_M19"/>
</dbReference>
<dbReference type="Pfam" id="PF01244">
    <property type="entry name" value="Peptidase_M19"/>
    <property type="match status" value="1"/>
</dbReference>
<organism evidence="1 2">
    <name type="scientific">Candidatus Ornithospirochaeta stercoripullorum</name>
    <dbReference type="NCBI Taxonomy" id="2840899"/>
    <lineage>
        <taxon>Bacteria</taxon>
        <taxon>Pseudomonadati</taxon>
        <taxon>Spirochaetota</taxon>
        <taxon>Spirochaetia</taxon>
        <taxon>Spirochaetales</taxon>
        <taxon>Spirochaetaceae</taxon>
        <taxon>Spirochaetaceae incertae sedis</taxon>
        <taxon>Candidatus Ornithospirochaeta</taxon>
    </lineage>
</organism>
<dbReference type="AlphaFoldDB" id="A0A9D9H1R6"/>
<proteinExistence type="predicted"/>
<dbReference type="PANTHER" id="PTHR10443:SF12">
    <property type="entry name" value="DIPEPTIDASE"/>
    <property type="match status" value="1"/>
</dbReference>
<dbReference type="GO" id="GO:0006508">
    <property type="term" value="P:proteolysis"/>
    <property type="evidence" value="ECO:0007669"/>
    <property type="project" value="InterPro"/>
</dbReference>
<dbReference type="PANTHER" id="PTHR10443">
    <property type="entry name" value="MICROSOMAL DIPEPTIDASE"/>
    <property type="match status" value="1"/>
</dbReference>
<reference evidence="1" key="2">
    <citation type="journal article" date="2021" name="PeerJ">
        <title>Extensive microbial diversity within the chicken gut microbiome revealed by metagenomics and culture.</title>
        <authorList>
            <person name="Gilroy R."/>
            <person name="Ravi A."/>
            <person name="Getino M."/>
            <person name="Pursley I."/>
            <person name="Horton D.L."/>
            <person name="Alikhan N.F."/>
            <person name="Baker D."/>
            <person name="Gharbi K."/>
            <person name="Hall N."/>
            <person name="Watson M."/>
            <person name="Adriaenssens E.M."/>
            <person name="Foster-Nyarko E."/>
            <person name="Jarju S."/>
            <person name="Secka A."/>
            <person name="Antonio M."/>
            <person name="Oren A."/>
            <person name="Chaudhuri R.R."/>
            <person name="La Ragione R."/>
            <person name="Hildebrand F."/>
            <person name="Pallen M.J."/>
        </authorList>
    </citation>
    <scope>NUCLEOTIDE SEQUENCE</scope>
    <source>
        <strain evidence="1">7293</strain>
    </source>
</reference>
<dbReference type="InterPro" id="IPR032466">
    <property type="entry name" value="Metal_Hydrolase"/>
</dbReference>
<dbReference type="SUPFAM" id="SSF51556">
    <property type="entry name" value="Metallo-dependent hydrolases"/>
    <property type="match status" value="1"/>
</dbReference>
<evidence type="ECO:0000313" key="2">
    <source>
        <dbReference type="Proteomes" id="UP000823615"/>
    </source>
</evidence>
<dbReference type="Proteomes" id="UP000823615">
    <property type="component" value="Unassembled WGS sequence"/>
</dbReference>
<reference evidence="1" key="1">
    <citation type="submission" date="2020-10" db="EMBL/GenBank/DDBJ databases">
        <authorList>
            <person name="Gilroy R."/>
        </authorList>
    </citation>
    <scope>NUCLEOTIDE SEQUENCE</scope>
    <source>
        <strain evidence="1">7293</strain>
    </source>
</reference>
<dbReference type="EMBL" id="JADIMT010000033">
    <property type="protein sequence ID" value="MBO8435785.1"/>
    <property type="molecule type" value="Genomic_DNA"/>
</dbReference>
<protein>
    <submittedName>
        <fullName evidence="1">Membrane dipeptidase</fullName>
    </submittedName>
</protein>
<comment type="caution">
    <text evidence="1">The sequence shown here is derived from an EMBL/GenBank/DDBJ whole genome shotgun (WGS) entry which is preliminary data.</text>
</comment>